<sequence length="69" mass="7688">METIEAVREGICSTNARTTFKSIGSDSAGLSTGEAAEYRGHKVHLGYTRQQVQQFVKQRTKQTKEVGER</sequence>
<protein>
    <submittedName>
        <fullName evidence="1">Uncharacterized protein</fullName>
    </submittedName>
</protein>
<dbReference type="Proteomes" id="UP000324222">
    <property type="component" value="Unassembled WGS sequence"/>
</dbReference>
<name>A0A5B7I8T4_PORTR</name>
<comment type="caution">
    <text evidence="1">The sequence shown here is derived from an EMBL/GenBank/DDBJ whole genome shotgun (WGS) entry which is preliminary data.</text>
</comment>
<evidence type="ECO:0000313" key="2">
    <source>
        <dbReference type="Proteomes" id="UP000324222"/>
    </source>
</evidence>
<dbReference type="AlphaFoldDB" id="A0A5B7I8T4"/>
<reference evidence="1 2" key="1">
    <citation type="submission" date="2019-05" db="EMBL/GenBank/DDBJ databases">
        <title>Another draft genome of Portunus trituberculatus and its Hox gene families provides insights of decapod evolution.</title>
        <authorList>
            <person name="Jeong J.-H."/>
            <person name="Song I."/>
            <person name="Kim S."/>
            <person name="Choi T."/>
            <person name="Kim D."/>
            <person name="Ryu S."/>
            <person name="Kim W."/>
        </authorList>
    </citation>
    <scope>NUCLEOTIDE SEQUENCE [LARGE SCALE GENOMIC DNA]</scope>
    <source>
        <tissue evidence="1">Muscle</tissue>
    </source>
</reference>
<evidence type="ECO:0000313" key="1">
    <source>
        <dbReference type="EMBL" id="MPC81831.1"/>
    </source>
</evidence>
<dbReference type="EMBL" id="VSRR010058136">
    <property type="protein sequence ID" value="MPC81831.1"/>
    <property type="molecule type" value="Genomic_DNA"/>
</dbReference>
<accession>A0A5B7I8T4</accession>
<proteinExistence type="predicted"/>
<keyword evidence="2" id="KW-1185">Reference proteome</keyword>
<gene>
    <name evidence="1" type="ORF">E2C01_076467</name>
</gene>
<organism evidence="1 2">
    <name type="scientific">Portunus trituberculatus</name>
    <name type="common">Swimming crab</name>
    <name type="synonym">Neptunus trituberculatus</name>
    <dbReference type="NCBI Taxonomy" id="210409"/>
    <lineage>
        <taxon>Eukaryota</taxon>
        <taxon>Metazoa</taxon>
        <taxon>Ecdysozoa</taxon>
        <taxon>Arthropoda</taxon>
        <taxon>Crustacea</taxon>
        <taxon>Multicrustacea</taxon>
        <taxon>Malacostraca</taxon>
        <taxon>Eumalacostraca</taxon>
        <taxon>Eucarida</taxon>
        <taxon>Decapoda</taxon>
        <taxon>Pleocyemata</taxon>
        <taxon>Brachyura</taxon>
        <taxon>Eubrachyura</taxon>
        <taxon>Portunoidea</taxon>
        <taxon>Portunidae</taxon>
        <taxon>Portuninae</taxon>
        <taxon>Portunus</taxon>
    </lineage>
</organism>